<dbReference type="SUPFAM" id="SSF53474">
    <property type="entry name" value="alpha/beta-Hydrolases"/>
    <property type="match status" value="1"/>
</dbReference>
<protein>
    <submittedName>
        <fullName evidence="2">Peptidase S9, prolyl oligopeptidase active site region domain protein</fullName>
        <ecNumber evidence="2">3.4.-.-</ecNumber>
    </submittedName>
</protein>
<reference evidence="2" key="2">
    <citation type="journal article" date="2014" name="ISME J.">
        <title>Microbial stratification in low pH oxic and suboxic macroscopic growths along an acid mine drainage.</title>
        <authorList>
            <person name="Mendez-Garcia C."/>
            <person name="Mesa V."/>
            <person name="Sprenger R.R."/>
            <person name="Richter M."/>
            <person name="Diez M.S."/>
            <person name="Solano J."/>
            <person name="Bargiela R."/>
            <person name="Golyshina O.V."/>
            <person name="Manteca A."/>
            <person name="Ramos J.L."/>
            <person name="Gallego J.R."/>
            <person name="Llorente I."/>
            <person name="Martins Dos Santos V.A."/>
            <person name="Jensen O.N."/>
            <person name="Pelaez A.I."/>
            <person name="Sanchez J."/>
            <person name="Ferrer M."/>
        </authorList>
    </citation>
    <scope>NUCLEOTIDE SEQUENCE</scope>
</reference>
<evidence type="ECO:0000259" key="1">
    <source>
        <dbReference type="Pfam" id="PF00326"/>
    </source>
</evidence>
<accession>T1BFG2</accession>
<sequence>NVLFQNSVELMSALQNQGTQFRLMTYPGAKHGLSSPTQRKHVFHLIADFFQRQIAGDCASTCKESTAPAGHRE</sequence>
<dbReference type="AlphaFoldDB" id="T1BFG2"/>
<dbReference type="EC" id="3.4.-.-" evidence="2"/>
<dbReference type="GO" id="GO:0006508">
    <property type="term" value="P:proteolysis"/>
    <property type="evidence" value="ECO:0007669"/>
    <property type="project" value="InterPro"/>
</dbReference>
<dbReference type="Gene3D" id="3.40.50.1820">
    <property type="entry name" value="alpha/beta hydrolase"/>
    <property type="match status" value="1"/>
</dbReference>
<reference evidence="2" key="1">
    <citation type="submission" date="2013-08" db="EMBL/GenBank/DDBJ databases">
        <authorList>
            <person name="Mendez C."/>
            <person name="Richter M."/>
            <person name="Ferrer M."/>
            <person name="Sanchez J."/>
        </authorList>
    </citation>
    <scope>NUCLEOTIDE SEQUENCE</scope>
</reference>
<gene>
    <name evidence="2" type="ORF">B1A_07766</name>
</gene>
<organism evidence="2">
    <name type="scientific">mine drainage metagenome</name>
    <dbReference type="NCBI Taxonomy" id="410659"/>
    <lineage>
        <taxon>unclassified sequences</taxon>
        <taxon>metagenomes</taxon>
        <taxon>ecological metagenomes</taxon>
    </lineage>
</organism>
<evidence type="ECO:0000313" key="2">
    <source>
        <dbReference type="EMBL" id="EQD67293.1"/>
    </source>
</evidence>
<dbReference type="GO" id="GO:0008236">
    <property type="term" value="F:serine-type peptidase activity"/>
    <property type="evidence" value="ECO:0007669"/>
    <property type="project" value="InterPro"/>
</dbReference>
<dbReference type="Pfam" id="PF00326">
    <property type="entry name" value="Peptidase_S9"/>
    <property type="match status" value="1"/>
</dbReference>
<feature type="non-terminal residue" evidence="2">
    <location>
        <position position="1"/>
    </location>
</feature>
<name>T1BFG2_9ZZZZ</name>
<keyword evidence="2" id="KW-0378">Hydrolase</keyword>
<feature type="domain" description="Peptidase S9 prolyl oligopeptidase catalytic" evidence="1">
    <location>
        <begin position="1"/>
        <end position="55"/>
    </location>
</feature>
<dbReference type="InterPro" id="IPR029058">
    <property type="entry name" value="AB_hydrolase_fold"/>
</dbReference>
<dbReference type="EMBL" id="AUZX01005575">
    <property type="protein sequence ID" value="EQD67293.1"/>
    <property type="molecule type" value="Genomic_DNA"/>
</dbReference>
<dbReference type="InterPro" id="IPR001375">
    <property type="entry name" value="Peptidase_S9_cat"/>
</dbReference>
<comment type="caution">
    <text evidence="2">The sequence shown here is derived from an EMBL/GenBank/DDBJ whole genome shotgun (WGS) entry which is preliminary data.</text>
</comment>
<proteinExistence type="predicted"/>